<dbReference type="Pfam" id="PF01565">
    <property type="entry name" value="FAD_binding_4"/>
    <property type="match status" value="2"/>
</dbReference>
<sequence length="898" mass="96295">MLEERALAALTTLLSPDQVFTDATALTAYEADGGLDRGRPDAVVFPRSAAEVERLVRWANEYGIPLIARGAGTGLSGGAVADRGGVLVAFSQMQAIIEVDPVGRRAVVQPAVINLALDEQVKAYDLYFPPDPSSQRVSTLGGNVAENSGGPHCFKYGVMTNYLMSLEVVLADGRRLRLGGPACDYPLSDLCGLLCGSEGTLALITAIGVRLVRRPPGVQTLLATFDSVEQAGQAVSAIIAAGLIPATMEMMDQQIIQMIEPFAHAGLPLEAGAALIVEVDGYPASLAEQMAEISRILLAYGGHDLRLARDEEERARIWLARKSAAGAATRLAPAYYTVDVTVPRSRLAEMLQRVNAICQRYALRTGHVFHAGDGNLHPMLLIPDPDDPALLERVREAGREIVQACVAFNGSLTGEHGVGIEKREFMPLMHTPAELSAMWDVKQVFDPRNLLNPGKIFPQSGAQAWMGLGASMALPAMEQPVALPSGELVAPESDEEAAQVLAQCTAQSQPVLLMGGKEPIQAPFRLMDGAGLLLTTARLRGIRHDAPDDLFITVGAGTPLAEVQAWLARRRQQVALISPWPEATVGGLVAANVNGPSRLRYGALREQVLCLTVALADGRLIRTGRPLTKNVAGYDLTKAFIGSYGTLGLLTSVTLKCWPQPRLRRSLLIPVEDVRHGLLWARQLVPLNLVASALLLCHGSRLAGRYSPRLQAAPYVLVYSAEGLAADVESELTAVVAVLQRLQAPEPVICEELSGDDLWCELLRGEGENGLRAGESYGDRTAAPLVVRVGLAARDLPGWLLDQRGLLEGCDWVADLAAGLLYVVTPQAAAQTARLLEDLRTAAQADEGYAVVMDMPRPYDSLAVFGPPSPALELMLGLKQRWDPQAILNRGVLLPVRR</sequence>
<dbReference type="InterPro" id="IPR004113">
    <property type="entry name" value="FAD-bd_oxidored_4_C"/>
</dbReference>
<dbReference type="Gene3D" id="1.10.45.10">
    <property type="entry name" value="Vanillyl-alcohol Oxidase, Chain A, domain 4"/>
    <property type="match status" value="1"/>
</dbReference>
<dbReference type="Pfam" id="PF02913">
    <property type="entry name" value="FAD-oxidase_C"/>
    <property type="match status" value="1"/>
</dbReference>
<proteinExistence type="predicted"/>
<dbReference type="PANTHER" id="PTHR42934:SF1">
    <property type="entry name" value="GLYCOLATE OXIDASE SUBUNIT GLCD"/>
    <property type="match status" value="1"/>
</dbReference>
<dbReference type="InterPro" id="IPR016164">
    <property type="entry name" value="FAD-linked_Oxase-like_C"/>
</dbReference>
<evidence type="ECO:0000256" key="2">
    <source>
        <dbReference type="ARBA" id="ARBA00022630"/>
    </source>
</evidence>
<name>A0A455T140_9CHLR</name>
<dbReference type="InterPro" id="IPR016169">
    <property type="entry name" value="FAD-bd_PCMH_sub2"/>
</dbReference>
<evidence type="ECO:0000256" key="3">
    <source>
        <dbReference type="ARBA" id="ARBA00022827"/>
    </source>
</evidence>
<keyword evidence="2" id="KW-0285">Flavoprotein</keyword>
<dbReference type="InterPro" id="IPR051914">
    <property type="entry name" value="FAD-linked_OxidoTrans_Type4"/>
</dbReference>
<evidence type="ECO:0000313" key="6">
    <source>
        <dbReference type="EMBL" id="BBH92922.1"/>
    </source>
</evidence>
<dbReference type="PROSITE" id="PS51387">
    <property type="entry name" value="FAD_PCMH"/>
    <property type="match status" value="2"/>
</dbReference>
<evidence type="ECO:0000259" key="5">
    <source>
        <dbReference type="PROSITE" id="PS51387"/>
    </source>
</evidence>
<dbReference type="GO" id="GO:0071949">
    <property type="term" value="F:FAD binding"/>
    <property type="evidence" value="ECO:0007669"/>
    <property type="project" value="InterPro"/>
</dbReference>
<dbReference type="InterPro" id="IPR036318">
    <property type="entry name" value="FAD-bd_PCMH-like_sf"/>
</dbReference>
<evidence type="ECO:0000256" key="4">
    <source>
        <dbReference type="ARBA" id="ARBA00023002"/>
    </source>
</evidence>
<protein>
    <submittedName>
        <fullName evidence="6">Lactate dehydrogenase</fullName>
    </submittedName>
</protein>
<dbReference type="PANTHER" id="PTHR42934">
    <property type="entry name" value="GLYCOLATE OXIDASE SUBUNIT GLCD"/>
    <property type="match status" value="1"/>
</dbReference>
<dbReference type="InterPro" id="IPR016171">
    <property type="entry name" value="Vanillyl_alc_oxidase_C-sub2"/>
</dbReference>
<dbReference type="EMBL" id="AP019377">
    <property type="protein sequence ID" value="BBH92922.1"/>
    <property type="molecule type" value="Genomic_DNA"/>
</dbReference>
<feature type="domain" description="FAD-binding PCMH-type" evidence="5">
    <location>
        <begin position="36"/>
        <end position="214"/>
    </location>
</feature>
<reference evidence="6" key="1">
    <citation type="submission" date="2018-12" db="EMBL/GenBank/DDBJ databases">
        <title>Novel natural products biosynthetic potential of the class Ktedonobacteria.</title>
        <authorList>
            <person name="Zheng Y."/>
            <person name="Saitou A."/>
            <person name="Wang C.M."/>
            <person name="Toyoda A."/>
            <person name="Minakuchi Y."/>
            <person name="Sekiguchi Y."/>
            <person name="Ueda K."/>
            <person name="Takano H."/>
            <person name="Sakai Y."/>
            <person name="Yokota A."/>
            <person name="Yabe S."/>
        </authorList>
    </citation>
    <scope>NUCLEOTIDE SEQUENCE</scope>
    <source>
        <strain evidence="6">A3-2</strain>
    </source>
</reference>
<dbReference type="Gene3D" id="3.30.70.2740">
    <property type="match status" value="1"/>
</dbReference>
<comment type="cofactor">
    <cofactor evidence="1">
        <name>FAD</name>
        <dbReference type="ChEBI" id="CHEBI:57692"/>
    </cofactor>
</comment>
<gene>
    <name evidence="6" type="ORF">KTA_11210</name>
</gene>
<dbReference type="InterPro" id="IPR016166">
    <property type="entry name" value="FAD-bd_PCMH"/>
</dbReference>
<dbReference type="InterPro" id="IPR006094">
    <property type="entry name" value="Oxid_FAD_bind_N"/>
</dbReference>
<dbReference type="AlphaFoldDB" id="A0A455T140"/>
<dbReference type="SUPFAM" id="SSF56176">
    <property type="entry name" value="FAD-binding/transporter-associated domain-like"/>
    <property type="match status" value="2"/>
</dbReference>
<keyword evidence="4" id="KW-0560">Oxidoreductase</keyword>
<dbReference type="GO" id="GO:0016491">
    <property type="term" value="F:oxidoreductase activity"/>
    <property type="evidence" value="ECO:0007669"/>
    <property type="project" value="UniProtKB-KW"/>
</dbReference>
<organism evidence="6">
    <name type="scientific">Thermogemmatispora argillosa</name>
    <dbReference type="NCBI Taxonomy" id="2045280"/>
    <lineage>
        <taxon>Bacteria</taxon>
        <taxon>Bacillati</taxon>
        <taxon>Chloroflexota</taxon>
        <taxon>Ktedonobacteria</taxon>
        <taxon>Thermogemmatisporales</taxon>
        <taxon>Thermogemmatisporaceae</taxon>
        <taxon>Thermogemmatispora</taxon>
    </lineage>
</organism>
<accession>A0A455T140</accession>
<dbReference type="SUPFAM" id="SSF55103">
    <property type="entry name" value="FAD-linked oxidases, C-terminal domain"/>
    <property type="match status" value="2"/>
</dbReference>
<feature type="domain" description="FAD-binding PCMH-type" evidence="5">
    <location>
        <begin position="481"/>
        <end position="660"/>
    </location>
</feature>
<keyword evidence="3" id="KW-0274">FAD</keyword>
<dbReference type="FunFam" id="1.10.45.10:FF:000001">
    <property type="entry name" value="D-lactate dehydrogenase mitochondrial"/>
    <property type="match status" value="1"/>
</dbReference>
<evidence type="ECO:0000256" key="1">
    <source>
        <dbReference type="ARBA" id="ARBA00001974"/>
    </source>
</evidence>
<dbReference type="Gene3D" id="3.30.465.10">
    <property type="match status" value="2"/>
</dbReference>